<dbReference type="InterPro" id="IPR012334">
    <property type="entry name" value="Pectin_lyas_fold"/>
</dbReference>
<accession>A0A7X0TSC3</accession>
<comment type="caution">
    <text evidence="1">The sequence shown here is derived from an EMBL/GenBank/DDBJ whole genome shotgun (WGS) entry which is preliminary data.</text>
</comment>
<dbReference type="EMBL" id="JACHHU010000002">
    <property type="protein sequence ID" value="MBB6541920.1"/>
    <property type="molecule type" value="Genomic_DNA"/>
</dbReference>
<organism evidence="1 2">
    <name type="scientific">Thalassotalea piscium</name>
    <dbReference type="NCBI Taxonomy" id="1230533"/>
    <lineage>
        <taxon>Bacteria</taxon>
        <taxon>Pseudomonadati</taxon>
        <taxon>Pseudomonadota</taxon>
        <taxon>Gammaproteobacteria</taxon>
        <taxon>Alteromonadales</taxon>
        <taxon>Colwelliaceae</taxon>
        <taxon>Thalassotalea</taxon>
    </lineage>
</organism>
<sequence length="494" mass="55589">MNKIYLCLMAMISFEIVASDKVCAPTPLLGKAYYVSTQGNNYKGDGSRLNPWKTIGYSVVTIPDGNTLIVGEGIYTGKIKISKTFNKGLLIKSEIPYKAKLTNNQQVLTLVKEAANITIEGFEITHNSATAKPLVLHIDGWGRNTVKNITLRNNIIHDSYNNDLLKINHGAENIIVECNMFYNQGDSDEHIDINSVANITISDNVFFNDFPKSNRKITNKSSSFIVIKDSNNNDDRFHGSENITVKRNIFFNWQGSHGQGFVLVGEDGKPYYEAHNVNIYNNLMLGNSTISMRAPFMVKGAKDINFFNNTISGDLPSNAYAVRVTQEQKNKKPTNINLYNNIWSDPTGTMGQGAYESKLDFSDTLLHQLNEFTLKNNLYWNNSASLPYSILDKINPSSDDAKIVSNPHLGDNKHLVTPHWNSKTHQFDDGSFDIRAAFLRLVNFYGVPQFNYSKREVNSKTIPYFPKDDILGHQRVTPHNVGAYHLNSKKIDKP</sequence>
<evidence type="ECO:0000313" key="2">
    <source>
        <dbReference type="Proteomes" id="UP000537141"/>
    </source>
</evidence>
<protein>
    <recommendedName>
        <fullName evidence="3">Right handed beta helix domain-containing protein</fullName>
    </recommendedName>
</protein>
<name>A0A7X0TSC3_9GAMM</name>
<keyword evidence="2" id="KW-1185">Reference proteome</keyword>
<dbReference type="SUPFAM" id="SSF51126">
    <property type="entry name" value="Pectin lyase-like"/>
    <property type="match status" value="1"/>
</dbReference>
<dbReference type="Gene3D" id="2.160.20.10">
    <property type="entry name" value="Single-stranded right-handed beta-helix, Pectin lyase-like"/>
    <property type="match status" value="1"/>
</dbReference>
<reference evidence="1 2" key="1">
    <citation type="submission" date="2020-08" db="EMBL/GenBank/DDBJ databases">
        <title>Genomic Encyclopedia of Type Strains, Phase IV (KMG-IV): sequencing the most valuable type-strain genomes for metagenomic binning, comparative biology and taxonomic classification.</title>
        <authorList>
            <person name="Goeker M."/>
        </authorList>
    </citation>
    <scope>NUCLEOTIDE SEQUENCE [LARGE SCALE GENOMIC DNA]</scope>
    <source>
        <strain evidence="1 2">DSM 26287</strain>
    </source>
</reference>
<evidence type="ECO:0000313" key="1">
    <source>
        <dbReference type="EMBL" id="MBB6541920.1"/>
    </source>
</evidence>
<evidence type="ECO:0008006" key="3">
    <source>
        <dbReference type="Google" id="ProtNLM"/>
    </source>
</evidence>
<dbReference type="Proteomes" id="UP000537141">
    <property type="component" value="Unassembled WGS sequence"/>
</dbReference>
<dbReference type="InterPro" id="IPR011050">
    <property type="entry name" value="Pectin_lyase_fold/virulence"/>
</dbReference>
<dbReference type="RefSeq" id="WP_184421945.1">
    <property type="nucleotide sequence ID" value="NZ_AP027362.1"/>
</dbReference>
<gene>
    <name evidence="1" type="ORF">HNQ55_000395</name>
</gene>
<dbReference type="AlphaFoldDB" id="A0A7X0TSC3"/>
<proteinExistence type="predicted"/>